<feature type="transmembrane region" description="Helical" evidence="2">
    <location>
        <begin position="221"/>
        <end position="246"/>
    </location>
</feature>
<dbReference type="EMBL" id="AP025516">
    <property type="protein sequence ID" value="BDD88818.1"/>
    <property type="molecule type" value="Genomic_DNA"/>
</dbReference>
<name>A0ABM7WCU4_9BACT</name>
<dbReference type="InterPro" id="IPR021296">
    <property type="entry name" value="DUF2868"/>
</dbReference>
<organism evidence="3 4">
    <name type="scientific">Desulfofustis limnaeus</name>
    <dbReference type="NCBI Taxonomy" id="2740163"/>
    <lineage>
        <taxon>Bacteria</taxon>
        <taxon>Pseudomonadati</taxon>
        <taxon>Thermodesulfobacteriota</taxon>
        <taxon>Desulfobulbia</taxon>
        <taxon>Desulfobulbales</taxon>
        <taxon>Desulfocapsaceae</taxon>
        <taxon>Desulfofustis</taxon>
    </lineage>
</organism>
<feature type="transmembrane region" description="Helical" evidence="2">
    <location>
        <begin position="122"/>
        <end position="144"/>
    </location>
</feature>
<feature type="transmembrane region" description="Helical" evidence="2">
    <location>
        <begin position="317"/>
        <end position="343"/>
    </location>
</feature>
<feature type="region of interest" description="Disordered" evidence="1">
    <location>
        <begin position="372"/>
        <end position="395"/>
    </location>
</feature>
<evidence type="ECO:0000313" key="3">
    <source>
        <dbReference type="EMBL" id="BDD88818.1"/>
    </source>
</evidence>
<evidence type="ECO:0008006" key="5">
    <source>
        <dbReference type="Google" id="ProtNLM"/>
    </source>
</evidence>
<protein>
    <recommendedName>
        <fullName evidence="5">DUF2868 domain-containing protein</fullName>
    </recommendedName>
</protein>
<proteinExistence type="predicted"/>
<sequence length="548" mass="60841">MLAEGCEHRFSRCIPPPLSTIIFATTTLSRNFDLLSASMADNWTYRDTVDLDYCLDRDRGLSPETIHQRDRQIFLDACQAEADNDRQLVACWLRHRLIQLFPGSSPPSPGARLEKLWRTAGVLLMCGGGVAGFGSGLAFFNYSGTTPVNVFHFLLLFVLPQLVLLVLVFIGAAARASRLLRTPSLTSRLYLRLFTFLARRRSDADRLLDLVRSISTTGRLLFWRCFILSQKIMICINGGLLAATLLKVATTDQAFGWQSTIQVSGPVIHRLAQLLAAPWSWLIPATLAHPSLADIEGSRIILKEGIQHLATENLVAWWPFLVFALIFYGLILRLLLLLVGTLLQRRALRRFHRGRPDVMRLLRRMQTPLLTSGASDQADSLQGVPEPVQPPAGSTHQPPLAMTALLALVPEDINNECSEAVLNRLLYPHGFSVAARELLRLDEPFPSGLLQRLAASARKHGGLLLLTEAWSPPINDWLHGCGEIRTAMGPDLPLIVGLLGFLRQDGSFNRPSAEDTSLWRHVLAARHDRYLEVIELGETGPDAQESSS</sequence>
<keyword evidence="2" id="KW-1133">Transmembrane helix</keyword>
<feature type="transmembrane region" description="Helical" evidence="2">
    <location>
        <begin position="150"/>
        <end position="174"/>
    </location>
</feature>
<reference evidence="3 4" key="1">
    <citation type="submission" date="2022-01" db="EMBL/GenBank/DDBJ databases">
        <title>Desulfofustis limnae sp. nov., a novel mesophilic sulfate-reducing bacterium isolated from marsh soil.</title>
        <authorList>
            <person name="Watanabe M."/>
            <person name="Takahashi A."/>
            <person name="Kojima H."/>
            <person name="Fukui M."/>
        </authorList>
    </citation>
    <scope>NUCLEOTIDE SEQUENCE [LARGE SCALE GENOMIC DNA]</scope>
    <source>
        <strain evidence="3 4">PPLL</strain>
    </source>
</reference>
<evidence type="ECO:0000256" key="2">
    <source>
        <dbReference type="SAM" id="Phobius"/>
    </source>
</evidence>
<evidence type="ECO:0000313" key="4">
    <source>
        <dbReference type="Proteomes" id="UP000830055"/>
    </source>
</evidence>
<accession>A0ABM7WCU4</accession>
<keyword evidence="2" id="KW-0812">Transmembrane</keyword>
<dbReference type="Pfam" id="PF11067">
    <property type="entry name" value="DUF2868"/>
    <property type="match status" value="1"/>
</dbReference>
<evidence type="ECO:0000256" key="1">
    <source>
        <dbReference type="SAM" id="MobiDB-lite"/>
    </source>
</evidence>
<dbReference type="Proteomes" id="UP000830055">
    <property type="component" value="Chromosome"/>
</dbReference>
<keyword evidence="2" id="KW-0472">Membrane</keyword>
<keyword evidence="4" id="KW-1185">Reference proteome</keyword>
<gene>
    <name evidence="3" type="ORF">DPPLL_31830</name>
</gene>